<proteinExistence type="predicted"/>
<dbReference type="InterPro" id="IPR036259">
    <property type="entry name" value="MFS_trans_sf"/>
</dbReference>
<sequence length="533" mass="58941">MNCTRSIKRRLLRSSLQDSRHLADGLETAEDYKLRWRSVRIIYFTMFLMSLGFSIVLTGVWPYLDKLDPTAGKEFMGLIVAANPLAQMLCSPLAGWWGNKASSSRGPWMRSLILFTFASILYSILEVFPDNRKYWMLFSRFLVGVSSSSIAVCRAYVSAATRESERTGAVSVISLAQVLGFIVGPALQSAVTPLGDNNGELGRLGLPGLDMYTACGWINAVLAIFNCLLFLPCIFTERKIAAKEAMVLQGMDNEKQAWKSIKTNHIAAWSLIAAFFVLVFNFVLLETLGTSLTMDQFAWTKSQALYYMGVVMSVGAVVACVTFAAIGPLCKIFEERKVLLWGGFFLMVLGRAVYLPYSNQKLTIMDDEDVYMNSTFLNGTLNAEPVGCPRDQEWCLYTPAMTIEQFLFGYALTAIGYPIGVTLIQAIFSKILGPRPQGVWMGLMTGSGCLSRVLGPVFVSVVYTRLGTIWTFSLTTAMMAVAMIGLAIVKDKLVPPAFEKGEQQDVEKLAEVKNQDKVVESVPLKDTSNINKD</sequence>
<dbReference type="GO" id="GO:0005765">
    <property type="term" value="C:lysosomal membrane"/>
    <property type="evidence" value="ECO:0007669"/>
    <property type="project" value="TreeGrafter"/>
</dbReference>
<dbReference type="PROSITE" id="PS50850">
    <property type="entry name" value="MFS"/>
    <property type="match status" value="1"/>
</dbReference>
<feature type="transmembrane region" description="Helical" evidence="6">
    <location>
        <begin position="137"/>
        <end position="157"/>
    </location>
</feature>
<keyword evidence="4 6" id="KW-1133">Transmembrane helix</keyword>
<feature type="transmembrane region" description="Helical" evidence="6">
    <location>
        <begin position="440"/>
        <end position="463"/>
    </location>
</feature>
<evidence type="ECO:0000259" key="7">
    <source>
        <dbReference type="PROSITE" id="PS50850"/>
    </source>
</evidence>
<feature type="transmembrane region" description="Helical" evidence="6">
    <location>
        <begin position="305"/>
        <end position="326"/>
    </location>
</feature>
<dbReference type="PANTHER" id="PTHR23510:SF3">
    <property type="entry name" value="MAJOR FACILITATOR SUPERFAMILY DOMAIN-CONTAINING PROTEIN 8"/>
    <property type="match status" value="1"/>
</dbReference>
<dbReference type="EMBL" id="GIIL01006059">
    <property type="protein sequence ID" value="NOV49785.1"/>
    <property type="molecule type" value="Transcribed_RNA"/>
</dbReference>
<feature type="transmembrane region" description="Helical" evidence="6">
    <location>
        <begin position="469"/>
        <end position="489"/>
    </location>
</feature>
<feature type="transmembrane region" description="Helical" evidence="6">
    <location>
        <begin position="211"/>
        <end position="235"/>
    </location>
</feature>
<dbReference type="GO" id="GO:0022857">
    <property type="term" value="F:transmembrane transporter activity"/>
    <property type="evidence" value="ECO:0007669"/>
    <property type="project" value="InterPro"/>
</dbReference>
<feature type="transmembrane region" description="Helical" evidence="6">
    <location>
        <begin position="41"/>
        <end position="63"/>
    </location>
</feature>
<evidence type="ECO:0000256" key="1">
    <source>
        <dbReference type="ARBA" id="ARBA00004127"/>
    </source>
</evidence>
<evidence type="ECO:0000256" key="2">
    <source>
        <dbReference type="ARBA" id="ARBA00022448"/>
    </source>
</evidence>
<name>A0A6M2DTX9_XENCH</name>
<feature type="transmembrane region" description="Helical" evidence="6">
    <location>
        <begin position="407"/>
        <end position="428"/>
    </location>
</feature>
<organism evidence="8">
    <name type="scientific">Xenopsylla cheopis</name>
    <name type="common">Oriental rat flea</name>
    <name type="synonym">Pulex cheopis</name>
    <dbReference type="NCBI Taxonomy" id="163159"/>
    <lineage>
        <taxon>Eukaryota</taxon>
        <taxon>Metazoa</taxon>
        <taxon>Ecdysozoa</taxon>
        <taxon>Arthropoda</taxon>
        <taxon>Hexapoda</taxon>
        <taxon>Insecta</taxon>
        <taxon>Pterygota</taxon>
        <taxon>Neoptera</taxon>
        <taxon>Endopterygota</taxon>
        <taxon>Siphonaptera</taxon>
        <taxon>Pulicidae</taxon>
        <taxon>Xenopsyllinae</taxon>
        <taxon>Xenopsylla</taxon>
    </lineage>
</organism>
<evidence type="ECO:0000256" key="4">
    <source>
        <dbReference type="ARBA" id="ARBA00022989"/>
    </source>
</evidence>
<dbReference type="AlphaFoldDB" id="A0A6M2DTX9"/>
<keyword evidence="5 6" id="KW-0472">Membrane</keyword>
<dbReference type="Pfam" id="PF07690">
    <property type="entry name" value="MFS_1"/>
    <property type="match status" value="2"/>
</dbReference>
<dbReference type="GO" id="GO:0012505">
    <property type="term" value="C:endomembrane system"/>
    <property type="evidence" value="ECO:0007669"/>
    <property type="project" value="UniProtKB-SubCell"/>
</dbReference>
<dbReference type="InterPro" id="IPR011701">
    <property type="entry name" value="MFS"/>
</dbReference>
<feature type="transmembrane region" description="Helical" evidence="6">
    <location>
        <begin position="338"/>
        <end position="357"/>
    </location>
</feature>
<keyword evidence="3 6" id="KW-0812">Transmembrane</keyword>
<feature type="transmembrane region" description="Helical" evidence="6">
    <location>
        <begin position="108"/>
        <end position="125"/>
    </location>
</feature>
<evidence type="ECO:0000256" key="6">
    <source>
        <dbReference type="SAM" id="Phobius"/>
    </source>
</evidence>
<evidence type="ECO:0000313" key="8">
    <source>
        <dbReference type="EMBL" id="NOV49785.1"/>
    </source>
</evidence>
<keyword evidence="2" id="KW-0813">Transport</keyword>
<feature type="transmembrane region" description="Helical" evidence="6">
    <location>
        <begin position="266"/>
        <end position="285"/>
    </location>
</feature>
<feature type="transmembrane region" description="Helical" evidence="6">
    <location>
        <begin position="169"/>
        <end position="191"/>
    </location>
</feature>
<dbReference type="SUPFAM" id="SSF103473">
    <property type="entry name" value="MFS general substrate transporter"/>
    <property type="match status" value="1"/>
</dbReference>
<accession>A0A6M2DTX9</accession>
<dbReference type="InterPro" id="IPR051068">
    <property type="entry name" value="MFS_Domain-Containing_Protein"/>
</dbReference>
<comment type="subcellular location">
    <subcellularLocation>
        <location evidence="1">Endomembrane system</location>
        <topology evidence="1">Multi-pass membrane protein</topology>
    </subcellularLocation>
</comment>
<feature type="domain" description="Major facilitator superfamily (MFS) profile" evidence="7">
    <location>
        <begin position="38"/>
        <end position="494"/>
    </location>
</feature>
<protein>
    <submittedName>
        <fullName evidence="8">Putative transporter/transmembrane protein</fullName>
    </submittedName>
</protein>
<reference evidence="8" key="1">
    <citation type="submission" date="2020-03" db="EMBL/GenBank/DDBJ databases">
        <title>Transcriptomic Profiling of the Digestive Tract of the Rat Flea, Xenopsylla cheopis, Following Blood Feeding and Infection with Yersinia pestis.</title>
        <authorList>
            <person name="Bland D.M."/>
            <person name="Martens C.A."/>
            <person name="Virtaneva K."/>
            <person name="Kanakabandi K."/>
            <person name="Long D."/>
            <person name="Rosenke R."/>
            <person name="Saturday G.A."/>
            <person name="Hoyt F.H."/>
            <person name="Bruno D.P."/>
            <person name="Ribeiro J.M.C."/>
            <person name="Hinnebusch J."/>
        </authorList>
    </citation>
    <scope>NUCLEOTIDE SEQUENCE</scope>
</reference>
<dbReference type="CDD" id="cd17326">
    <property type="entry name" value="MFS_MFSD8"/>
    <property type="match status" value="1"/>
</dbReference>
<evidence type="ECO:0000256" key="3">
    <source>
        <dbReference type="ARBA" id="ARBA00022692"/>
    </source>
</evidence>
<evidence type="ECO:0000256" key="5">
    <source>
        <dbReference type="ARBA" id="ARBA00023136"/>
    </source>
</evidence>
<dbReference type="Gene3D" id="1.20.1250.20">
    <property type="entry name" value="MFS general substrate transporter like domains"/>
    <property type="match status" value="1"/>
</dbReference>
<feature type="transmembrane region" description="Helical" evidence="6">
    <location>
        <begin position="75"/>
        <end position="96"/>
    </location>
</feature>
<dbReference type="PANTHER" id="PTHR23510">
    <property type="entry name" value="INNER MEMBRANE TRANSPORT PROTEIN YAJR"/>
    <property type="match status" value="1"/>
</dbReference>
<dbReference type="InterPro" id="IPR020846">
    <property type="entry name" value="MFS_dom"/>
</dbReference>